<keyword evidence="1" id="KW-0732">Signal</keyword>
<dbReference type="SUPFAM" id="SSF48726">
    <property type="entry name" value="Immunoglobulin"/>
    <property type="match status" value="1"/>
</dbReference>
<gene>
    <name evidence="8" type="ORF">DNTS_029941</name>
</gene>
<keyword evidence="2" id="KW-1064">Adaptive immunity</keyword>
<comment type="caution">
    <text evidence="8">The sequence shown here is derived from an EMBL/GenBank/DDBJ whole genome shotgun (WGS) entry which is preliminary data.</text>
</comment>
<evidence type="ECO:0000256" key="5">
    <source>
        <dbReference type="ARBA" id="ARBA00043266"/>
    </source>
</evidence>
<dbReference type="InterPro" id="IPR003599">
    <property type="entry name" value="Ig_sub"/>
</dbReference>
<dbReference type="AlphaFoldDB" id="A0A553RQ07"/>
<dbReference type="Pfam" id="PF07686">
    <property type="entry name" value="V-set"/>
    <property type="match status" value="1"/>
</dbReference>
<keyword evidence="9" id="KW-1185">Reference proteome</keyword>
<dbReference type="Gene3D" id="2.60.40.10">
    <property type="entry name" value="Immunoglobulins"/>
    <property type="match status" value="1"/>
</dbReference>
<organism evidence="8 9">
    <name type="scientific">Danionella cerebrum</name>
    <dbReference type="NCBI Taxonomy" id="2873325"/>
    <lineage>
        <taxon>Eukaryota</taxon>
        <taxon>Metazoa</taxon>
        <taxon>Chordata</taxon>
        <taxon>Craniata</taxon>
        <taxon>Vertebrata</taxon>
        <taxon>Euteleostomi</taxon>
        <taxon>Actinopterygii</taxon>
        <taxon>Neopterygii</taxon>
        <taxon>Teleostei</taxon>
        <taxon>Ostariophysi</taxon>
        <taxon>Cypriniformes</taxon>
        <taxon>Danionidae</taxon>
        <taxon>Danioninae</taxon>
        <taxon>Danionella</taxon>
    </lineage>
</organism>
<keyword evidence="3" id="KW-0675">Receptor</keyword>
<proteinExistence type="predicted"/>
<evidence type="ECO:0000313" key="9">
    <source>
        <dbReference type="Proteomes" id="UP000316079"/>
    </source>
</evidence>
<evidence type="ECO:0000256" key="4">
    <source>
        <dbReference type="ARBA" id="ARBA00023319"/>
    </source>
</evidence>
<dbReference type="PROSITE" id="PS50835">
    <property type="entry name" value="IG_LIKE"/>
    <property type="match status" value="1"/>
</dbReference>
<name>A0A553RQ07_9TELE</name>
<dbReference type="InterPro" id="IPR036179">
    <property type="entry name" value="Ig-like_dom_sf"/>
</dbReference>
<dbReference type="SMART" id="SM00409">
    <property type="entry name" value="IG"/>
    <property type="match status" value="1"/>
</dbReference>
<keyword evidence="5" id="KW-0391">Immunity</keyword>
<dbReference type="GO" id="GO:0042101">
    <property type="term" value="C:T cell receptor complex"/>
    <property type="evidence" value="ECO:0007669"/>
    <property type="project" value="UniProtKB-KW"/>
</dbReference>
<protein>
    <recommendedName>
        <fullName evidence="7">Ig-like domain-containing protein</fullName>
    </recommendedName>
</protein>
<reference evidence="8 9" key="1">
    <citation type="journal article" date="2019" name="Sci. Data">
        <title>Hybrid genome assembly and annotation of Danionella translucida.</title>
        <authorList>
            <person name="Kadobianskyi M."/>
            <person name="Schulze L."/>
            <person name="Schuelke M."/>
            <person name="Judkewitz B."/>
        </authorList>
    </citation>
    <scope>NUCLEOTIDE SEQUENCE [LARGE SCALE GENOMIC DNA]</scope>
    <source>
        <strain evidence="8 9">Bolton</strain>
    </source>
</reference>
<keyword evidence="4" id="KW-0393">Immunoglobulin domain</keyword>
<dbReference type="InterPro" id="IPR013106">
    <property type="entry name" value="Ig_V-set"/>
</dbReference>
<sequence length="174" mass="19880">MKLLPVKEHRRLKSRAERGVQPCSKSTHQDSDSKQFTMATTGFIALIFAVQAIMSWGEERVEQPSGEMSASEEDSVNIECKYNTSFTNAYLFWYKQLPNRSPEFILNEFTVGKGDTEPEYKERFSAELNPASKTVPLLIQNVRVSDSAAYYCALRPTEMRAHTTFIQKQSQHSE</sequence>
<evidence type="ECO:0000256" key="6">
    <source>
        <dbReference type="SAM" id="MobiDB-lite"/>
    </source>
</evidence>
<dbReference type="Proteomes" id="UP000316079">
    <property type="component" value="Unassembled WGS sequence"/>
</dbReference>
<feature type="region of interest" description="Disordered" evidence="6">
    <location>
        <begin position="12"/>
        <end position="33"/>
    </location>
</feature>
<evidence type="ECO:0000256" key="2">
    <source>
        <dbReference type="ARBA" id="ARBA00023130"/>
    </source>
</evidence>
<dbReference type="EMBL" id="SRMA01000856">
    <property type="protein sequence ID" value="TRZ04257.1"/>
    <property type="molecule type" value="Genomic_DNA"/>
</dbReference>
<dbReference type="GO" id="GO:0002250">
    <property type="term" value="P:adaptive immune response"/>
    <property type="evidence" value="ECO:0007669"/>
    <property type="project" value="UniProtKB-KW"/>
</dbReference>
<evidence type="ECO:0000259" key="7">
    <source>
        <dbReference type="PROSITE" id="PS50835"/>
    </source>
</evidence>
<evidence type="ECO:0000256" key="3">
    <source>
        <dbReference type="ARBA" id="ARBA00023170"/>
    </source>
</evidence>
<feature type="domain" description="Ig-like" evidence="7">
    <location>
        <begin position="59"/>
        <end position="164"/>
    </location>
</feature>
<dbReference type="PANTHER" id="PTHR19367:SF18">
    <property type="entry name" value="T CELL RECEPTOR ALPHA VARIABLE 16"/>
    <property type="match status" value="1"/>
</dbReference>
<dbReference type="STRING" id="623744.A0A553RQ07"/>
<evidence type="ECO:0000256" key="1">
    <source>
        <dbReference type="ARBA" id="ARBA00022729"/>
    </source>
</evidence>
<evidence type="ECO:0000313" key="8">
    <source>
        <dbReference type="EMBL" id="TRZ04257.1"/>
    </source>
</evidence>
<dbReference type="InterPro" id="IPR007110">
    <property type="entry name" value="Ig-like_dom"/>
</dbReference>
<dbReference type="OrthoDB" id="9631130at2759"/>
<keyword evidence="5" id="KW-1279">T cell receptor</keyword>
<dbReference type="InterPro" id="IPR051287">
    <property type="entry name" value="TCR_variable_region"/>
</dbReference>
<dbReference type="SMART" id="SM00406">
    <property type="entry name" value="IGv"/>
    <property type="match status" value="1"/>
</dbReference>
<dbReference type="PANTHER" id="PTHR19367">
    <property type="entry name" value="T-CELL RECEPTOR ALPHA CHAIN V REGION"/>
    <property type="match status" value="1"/>
</dbReference>
<accession>A0A553RQ07</accession>
<dbReference type="InterPro" id="IPR013783">
    <property type="entry name" value="Ig-like_fold"/>
</dbReference>